<reference evidence="1 2" key="1">
    <citation type="submission" date="2019-03" db="EMBL/GenBank/DDBJ databases">
        <title>Long-read sequencing reveals hyperdense prophage content in a complex bacterial symbiont genome.</title>
        <authorList>
            <person name="Frost C.L."/>
            <person name="Siozios S."/>
            <person name="Nadal-Jimenez P."/>
            <person name="Brockhurst M.A."/>
            <person name="King K.C."/>
            <person name="Darby A.C."/>
            <person name="Hurst G.D.D."/>
        </authorList>
    </citation>
    <scope>NUCLEOTIDE SEQUENCE [LARGE SCALE GENOMIC DNA]</scope>
    <source>
        <strain evidence="1 2">FIN</strain>
    </source>
</reference>
<name>A0A4P7KX72_9GAMM</name>
<dbReference type="AlphaFoldDB" id="A0A4P7KX72"/>
<proteinExistence type="predicted"/>
<sequence>MFSLYLQIYRPDFLNGIVDIQLAPTHFINLATNNKDGYRIRLTFRAYGNGDAEAWENLLTVFNGIWKSTERCSSAMTEGASPTFP</sequence>
<gene>
    <name evidence="1" type="ORF">ArsFIN_18170</name>
</gene>
<evidence type="ECO:0000313" key="2">
    <source>
        <dbReference type="Proteomes" id="UP000295134"/>
    </source>
</evidence>
<evidence type="ECO:0000313" key="1">
    <source>
        <dbReference type="EMBL" id="QBY43250.1"/>
    </source>
</evidence>
<organism evidence="1 2">
    <name type="scientific">Arsenophonus nasoniae</name>
    <name type="common">son-killer infecting Nasonia vitripennis</name>
    <dbReference type="NCBI Taxonomy" id="638"/>
    <lineage>
        <taxon>Bacteria</taxon>
        <taxon>Pseudomonadati</taxon>
        <taxon>Pseudomonadota</taxon>
        <taxon>Gammaproteobacteria</taxon>
        <taxon>Enterobacterales</taxon>
        <taxon>Morganellaceae</taxon>
        <taxon>Arsenophonus</taxon>
    </lineage>
</organism>
<dbReference type="Proteomes" id="UP000295134">
    <property type="component" value="Chromosome"/>
</dbReference>
<dbReference type="EMBL" id="CP038613">
    <property type="protein sequence ID" value="QBY43250.1"/>
    <property type="molecule type" value="Genomic_DNA"/>
</dbReference>
<dbReference type="KEGG" id="ans:ArsFIN_18170"/>
<accession>A0A4P7KX72</accession>
<protein>
    <submittedName>
        <fullName evidence="1">Uncharacterized protein</fullName>
    </submittedName>
</protein>